<name>A0AAV4PQW1_CAEEX</name>
<comment type="caution">
    <text evidence="1">The sequence shown here is derived from an EMBL/GenBank/DDBJ whole genome shotgun (WGS) entry which is preliminary data.</text>
</comment>
<proteinExistence type="predicted"/>
<keyword evidence="2" id="KW-1185">Reference proteome</keyword>
<accession>A0AAV4PQW1</accession>
<protein>
    <recommendedName>
        <fullName evidence="3">Maturase K</fullName>
    </recommendedName>
</protein>
<evidence type="ECO:0008006" key="3">
    <source>
        <dbReference type="Google" id="ProtNLM"/>
    </source>
</evidence>
<organism evidence="1 2">
    <name type="scientific">Caerostris extrusa</name>
    <name type="common">Bark spider</name>
    <name type="synonym">Caerostris bankana</name>
    <dbReference type="NCBI Taxonomy" id="172846"/>
    <lineage>
        <taxon>Eukaryota</taxon>
        <taxon>Metazoa</taxon>
        <taxon>Ecdysozoa</taxon>
        <taxon>Arthropoda</taxon>
        <taxon>Chelicerata</taxon>
        <taxon>Arachnida</taxon>
        <taxon>Araneae</taxon>
        <taxon>Araneomorphae</taxon>
        <taxon>Entelegynae</taxon>
        <taxon>Araneoidea</taxon>
        <taxon>Araneidae</taxon>
        <taxon>Caerostris</taxon>
    </lineage>
</organism>
<sequence length="86" mass="10211">MNSTIIQKVTESLYSVIYDTEHVSILKFDSPSELFVYVLRLRNRLKSLWQSILSRHHVQIQKSQFVQTIVIPSFRDLVSFWKRGDL</sequence>
<dbReference type="EMBL" id="BPLR01004793">
    <property type="protein sequence ID" value="GIX97557.1"/>
    <property type="molecule type" value="Genomic_DNA"/>
</dbReference>
<dbReference type="AlphaFoldDB" id="A0AAV4PQW1"/>
<evidence type="ECO:0000313" key="2">
    <source>
        <dbReference type="Proteomes" id="UP001054945"/>
    </source>
</evidence>
<evidence type="ECO:0000313" key="1">
    <source>
        <dbReference type="EMBL" id="GIX97557.1"/>
    </source>
</evidence>
<reference evidence="1 2" key="1">
    <citation type="submission" date="2021-06" db="EMBL/GenBank/DDBJ databases">
        <title>Caerostris extrusa draft genome.</title>
        <authorList>
            <person name="Kono N."/>
            <person name="Arakawa K."/>
        </authorList>
    </citation>
    <scope>NUCLEOTIDE SEQUENCE [LARGE SCALE GENOMIC DNA]</scope>
</reference>
<dbReference type="Proteomes" id="UP001054945">
    <property type="component" value="Unassembled WGS sequence"/>
</dbReference>
<gene>
    <name evidence="1" type="ORF">CEXT_714701</name>
</gene>